<dbReference type="OrthoDB" id="5982876at2759"/>
<accession>A0A8C9WTB9</accession>
<dbReference type="Ensembl" id="ENSSFOT00015051085.1">
    <property type="protein sequence ID" value="ENSSFOP00015077834.1"/>
    <property type="gene ID" value="ENSSFOG00015025449.1"/>
</dbReference>
<evidence type="ECO:0000256" key="5">
    <source>
        <dbReference type="ARBA" id="ARBA00023054"/>
    </source>
</evidence>
<dbReference type="AlphaFoldDB" id="A0A8C9WTB9"/>
<feature type="compositionally biased region" description="Polar residues" evidence="11">
    <location>
        <begin position="127"/>
        <end position="136"/>
    </location>
</feature>
<evidence type="ECO:0000256" key="9">
    <source>
        <dbReference type="PROSITE-ProRule" id="PRU00309"/>
    </source>
</evidence>
<dbReference type="InterPro" id="IPR052224">
    <property type="entry name" value="THAP_domain_protein"/>
</dbReference>
<keyword evidence="2" id="KW-0479">Metal-binding</keyword>
<keyword evidence="14" id="KW-1185">Reference proteome</keyword>
<proteinExistence type="predicted"/>
<evidence type="ECO:0000256" key="2">
    <source>
        <dbReference type="ARBA" id="ARBA00022723"/>
    </source>
</evidence>
<evidence type="ECO:0000256" key="1">
    <source>
        <dbReference type="ARBA" id="ARBA00004123"/>
    </source>
</evidence>
<dbReference type="PROSITE" id="PS50950">
    <property type="entry name" value="ZF_THAP"/>
    <property type="match status" value="1"/>
</dbReference>
<protein>
    <recommendedName>
        <fullName evidence="8">THAP domain-containing protein 5</fullName>
    </recommendedName>
</protein>
<evidence type="ECO:0000256" key="11">
    <source>
        <dbReference type="SAM" id="MobiDB-lite"/>
    </source>
</evidence>
<feature type="region of interest" description="Disordered" evidence="11">
    <location>
        <begin position="114"/>
        <end position="139"/>
    </location>
</feature>
<evidence type="ECO:0000256" key="10">
    <source>
        <dbReference type="SAM" id="Coils"/>
    </source>
</evidence>
<reference evidence="13" key="3">
    <citation type="submission" date="2025-09" db="UniProtKB">
        <authorList>
            <consortium name="Ensembl"/>
        </authorList>
    </citation>
    <scope>IDENTIFICATION</scope>
</reference>
<dbReference type="GO" id="GO:0005634">
    <property type="term" value="C:nucleus"/>
    <property type="evidence" value="ECO:0007669"/>
    <property type="project" value="UniProtKB-SubCell"/>
</dbReference>
<keyword evidence="7" id="KW-0539">Nucleus</keyword>
<keyword evidence="5 10" id="KW-0175">Coiled coil</keyword>
<reference evidence="13" key="2">
    <citation type="submission" date="2025-08" db="UniProtKB">
        <authorList>
            <consortium name="Ensembl"/>
        </authorList>
    </citation>
    <scope>IDENTIFICATION</scope>
</reference>
<keyword evidence="3 9" id="KW-0863">Zinc-finger</keyword>
<dbReference type="GO" id="GO:0008270">
    <property type="term" value="F:zinc ion binding"/>
    <property type="evidence" value="ECO:0007669"/>
    <property type="project" value="UniProtKB-KW"/>
</dbReference>
<dbReference type="SMART" id="SM00692">
    <property type="entry name" value="DM3"/>
    <property type="match status" value="1"/>
</dbReference>
<dbReference type="GeneTree" id="ENSGT00940000164630"/>
<keyword evidence="4" id="KW-0862">Zinc</keyword>
<evidence type="ECO:0000256" key="7">
    <source>
        <dbReference type="ARBA" id="ARBA00023242"/>
    </source>
</evidence>
<evidence type="ECO:0000313" key="14">
    <source>
        <dbReference type="Proteomes" id="UP000694397"/>
    </source>
</evidence>
<feature type="compositionally biased region" description="Polar residues" evidence="11">
    <location>
        <begin position="241"/>
        <end position="253"/>
    </location>
</feature>
<evidence type="ECO:0000256" key="4">
    <source>
        <dbReference type="ARBA" id="ARBA00022833"/>
    </source>
</evidence>
<dbReference type="SUPFAM" id="SSF57716">
    <property type="entry name" value="Glucocorticoid receptor-like (DNA-binding domain)"/>
    <property type="match status" value="1"/>
</dbReference>
<dbReference type="Proteomes" id="UP000694397">
    <property type="component" value="Chromosome 21"/>
</dbReference>
<evidence type="ECO:0000259" key="12">
    <source>
        <dbReference type="PROSITE" id="PS50950"/>
    </source>
</evidence>
<dbReference type="PANTHER" id="PTHR46927:SF1">
    <property type="entry name" value="THAP DOMAIN-CONTAINING PROTEIN 5"/>
    <property type="match status" value="1"/>
</dbReference>
<feature type="region of interest" description="Disordered" evidence="11">
    <location>
        <begin position="177"/>
        <end position="206"/>
    </location>
</feature>
<dbReference type="Pfam" id="PF05485">
    <property type="entry name" value="THAP"/>
    <property type="match status" value="1"/>
</dbReference>
<feature type="domain" description="THAP-type" evidence="12">
    <location>
        <begin position="1"/>
        <end position="70"/>
    </location>
</feature>
<name>A0A8C9WTB9_SCLFO</name>
<reference evidence="13 14" key="1">
    <citation type="submission" date="2019-04" db="EMBL/GenBank/DDBJ databases">
        <authorList>
            <consortium name="Wellcome Sanger Institute Data Sharing"/>
        </authorList>
    </citation>
    <scope>NUCLEOTIDE SEQUENCE [LARGE SCALE GENOMIC DNA]</scope>
</reference>
<evidence type="ECO:0000313" key="13">
    <source>
        <dbReference type="Ensembl" id="ENSSFOP00015077834.1"/>
    </source>
</evidence>
<keyword evidence="6 9" id="KW-0238">DNA-binding</keyword>
<feature type="compositionally biased region" description="Low complexity" evidence="11">
    <location>
        <begin position="222"/>
        <end position="231"/>
    </location>
</feature>
<feature type="region of interest" description="Disordered" evidence="11">
    <location>
        <begin position="222"/>
        <end position="271"/>
    </location>
</feature>
<sequence length="348" mass="38779">MSSTCTAPRGGRQFPLRDEARLRKWVDNMERKEWSPSRHQYLCSEHFTEDSFDLRWGIRYLKHTAVPTIFPFIYDTGESPNIQVKQYNISVTQKVSNDQIVFCTFSQDELKKLNSKKNSKTKPGVNAKSNRSSSPVKRTVLPLKKETLSREEDIHLAEGALTSEPGVEGPQLPAVMVLSDSDPAGSSSHKVVHPQVLPPGFVEPASRQPDEEALIDSGLSMPSEAQQFPSSAPSPPSGSSDRLQAASSRTESAPPSAACGEDLQGAPSSVERSLLEEHSYSRQDMDKNQLWNKIASLHMKIMELEKREEGTIAKINSLENTIVHLRKENIVSEEKQKALEGYFTTVFL</sequence>
<evidence type="ECO:0000256" key="6">
    <source>
        <dbReference type="ARBA" id="ARBA00023125"/>
    </source>
</evidence>
<evidence type="ECO:0000256" key="3">
    <source>
        <dbReference type="ARBA" id="ARBA00022771"/>
    </source>
</evidence>
<dbReference type="GO" id="GO:0003677">
    <property type="term" value="F:DNA binding"/>
    <property type="evidence" value="ECO:0007669"/>
    <property type="project" value="UniProtKB-UniRule"/>
</dbReference>
<evidence type="ECO:0000256" key="8">
    <source>
        <dbReference type="ARBA" id="ARBA00039526"/>
    </source>
</evidence>
<comment type="subcellular location">
    <subcellularLocation>
        <location evidence="1">Nucleus</location>
    </subcellularLocation>
</comment>
<dbReference type="PANTHER" id="PTHR46927">
    <property type="entry name" value="AGAP005574-PA"/>
    <property type="match status" value="1"/>
</dbReference>
<organism evidence="13 14">
    <name type="scientific">Scleropages formosus</name>
    <name type="common">Asian bonytongue</name>
    <name type="synonym">Osteoglossum formosum</name>
    <dbReference type="NCBI Taxonomy" id="113540"/>
    <lineage>
        <taxon>Eukaryota</taxon>
        <taxon>Metazoa</taxon>
        <taxon>Chordata</taxon>
        <taxon>Craniata</taxon>
        <taxon>Vertebrata</taxon>
        <taxon>Euteleostomi</taxon>
        <taxon>Actinopterygii</taxon>
        <taxon>Neopterygii</taxon>
        <taxon>Teleostei</taxon>
        <taxon>Osteoglossocephala</taxon>
        <taxon>Osteoglossomorpha</taxon>
        <taxon>Osteoglossiformes</taxon>
        <taxon>Osteoglossidae</taxon>
        <taxon>Scleropages</taxon>
    </lineage>
</organism>
<feature type="coiled-coil region" evidence="10">
    <location>
        <begin position="301"/>
        <end position="335"/>
    </location>
</feature>
<dbReference type="SMART" id="SM00980">
    <property type="entry name" value="THAP"/>
    <property type="match status" value="1"/>
</dbReference>
<dbReference type="InterPro" id="IPR006612">
    <property type="entry name" value="THAP_Znf"/>
</dbReference>